<dbReference type="InterPro" id="IPR013780">
    <property type="entry name" value="Glyco_hydro_b"/>
</dbReference>
<dbReference type="Gene3D" id="3.20.20.80">
    <property type="entry name" value="Glycosidases"/>
    <property type="match status" value="1"/>
</dbReference>
<keyword evidence="2 6" id="KW-0378">Hydrolase</keyword>
<dbReference type="SUPFAM" id="SSF81296">
    <property type="entry name" value="E set domains"/>
    <property type="match status" value="1"/>
</dbReference>
<dbReference type="RefSeq" id="WP_066081126.1">
    <property type="nucleotide sequence ID" value="NZ_CP181246.1"/>
</dbReference>
<feature type="domain" description="Glycosyl hydrolase family 13 catalytic" evidence="5">
    <location>
        <begin position="164"/>
        <end position="561"/>
    </location>
</feature>
<dbReference type="Pfam" id="PF00128">
    <property type="entry name" value="Alpha-amylase"/>
    <property type="match status" value="1"/>
</dbReference>
<dbReference type="Pfam" id="PF02922">
    <property type="entry name" value="CBM_48"/>
    <property type="match status" value="1"/>
</dbReference>
<dbReference type="InterPro" id="IPR017853">
    <property type="entry name" value="GH"/>
</dbReference>
<sequence>MNIGDTRHIQEGRPYPMGAHPAEGGVNFAVFSHHAEKIELCLFDGDRETRLTLPTRSGSVFHGFVHGIGPGQRYGFRVHGSNDAPGACFNPQKLLADPYARQIDGRPHYRNAEELAWFHHSDGRDNAAIAPKSVVTAPDCFDWEDDRRPNIPWGQTVVYEAHVKGLTRLFPDLAHAGTYRALADERVLSYLKQLGVTAVELLPVQQHLDEYHLQQAGMSNYWGYNTYAPFAPEPGYAADDGRAAEELKTAVKALHRAGLEVILDVVYNHTADQDRHGPMLCQRGFDNLSWYWVRGDGDYENWSGCGNTLKAAQRDVARWIADSLRYWAETFRIDGFRFDLGSILAREPHFQAESRLLNLLYQDPVIAQCKLITEAWDLGPDGYRLGSFPHPFAEWNGRFRDDMRAFWVRESGQLGAFAERLSGSSDLFGHNGRRPSAGINFITAHDGFTLNDLVSYNEKHNHANGEGNRDGHHDNISDNHGIEGPSDDPAILEARTHTAQALLASLMLSAGTPMLLGGDEFGNSQQGNNNSYCQDNALAWLNWPPTRHPLQDYVAKLAETRALIRSLTADCWWQPQNVRWLDTEGSAMTEAGWHDRSRKAMQVAIDGEWLLLVNAKRSPQLFNLPQGQWRAFCVPSEKFNYTSADQVQTMHMGIWVFRRHEHRD</sequence>
<dbReference type="Gene3D" id="2.60.40.1180">
    <property type="entry name" value="Golgi alpha-mannosidase II"/>
    <property type="match status" value="1"/>
</dbReference>
<dbReference type="EC" id="3.2.1.-" evidence="6"/>
<dbReference type="CDD" id="cd02856">
    <property type="entry name" value="E_set_GDE_Isoamylase_N"/>
    <property type="match status" value="1"/>
</dbReference>
<dbReference type="InterPro" id="IPR014756">
    <property type="entry name" value="Ig_E-set"/>
</dbReference>
<evidence type="ECO:0000256" key="3">
    <source>
        <dbReference type="ARBA" id="ARBA00023295"/>
    </source>
</evidence>
<organism evidence="6 7">
    <name type="scientific">Bergeriella denitrificans</name>
    <name type="common">Neisseria denitrificans</name>
    <dbReference type="NCBI Taxonomy" id="494"/>
    <lineage>
        <taxon>Bacteria</taxon>
        <taxon>Pseudomonadati</taxon>
        <taxon>Pseudomonadota</taxon>
        <taxon>Betaproteobacteria</taxon>
        <taxon>Neisseriales</taxon>
        <taxon>Neisseriaceae</taxon>
        <taxon>Bergeriella</taxon>
    </lineage>
</organism>
<evidence type="ECO:0000256" key="1">
    <source>
        <dbReference type="ARBA" id="ARBA00008061"/>
    </source>
</evidence>
<dbReference type="SMART" id="SM00642">
    <property type="entry name" value="Aamy"/>
    <property type="match status" value="1"/>
</dbReference>
<dbReference type="Proteomes" id="UP000254651">
    <property type="component" value="Unassembled WGS sequence"/>
</dbReference>
<keyword evidence="7" id="KW-1185">Reference proteome</keyword>
<dbReference type="Pfam" id="PF18390">
    <property type="entry name" value="GlgX_C"/>
    <property type="match status" value="1"/>
</dbReference>
<reference evidence="6 7" key="1">
    <citation type="submission" date="2018-06" db="EMBL/GenBank/DDBJ databases">
        <authorList>
            <consortium name="Pathogen Informatics"/>
            <person name="Doyle S."/>
        </authorList>
    </citation>
    <scope>NUCLEOTIDE SEQUENCE [LARGE SCALE GENOMIC DNA]</scope>
    <source>
        <strain evidence="6 7">NCTC10295</strain>
    </source>
</reference>
<comment type="similarity">
    <text evidence="1">Belongs to the glycosyl hydrolase 13 family.</text>
</comment>
<protein>
    <submittedName>
        <fullName evidence="6">Glycogen debranching enzyme</fullName>
        <ecNumber evidence="6">3.2.1.-</ecNumber>
    </submittedName>
</protein>
<keyword evidence="3 6" id="KW-0326">Glycosidase</keyword>
<accession>A0A378UEX9</accession>
<dbReference type="InterPro" id="IPR006047">
    <property type="entry name" value="GH13_cat_dom"/>
</dbReference>
<dbReference type="AlphaFoldDB" id="A0A378UEX9"/>
<gene>
    <name evidence="6" type="primary">glgX</name>
    <name evidence="6" type="ORF">NCTC10295_00503</name>
</gene>
<dbReference type="InterPro" id="IPR013783">
    <property type="entry name" value="Ig-like_fold"/>
</dbReference>
<dbReference type="InterPro" id="IPR011837">
    <property type="entry name" value="Glycogen_debranch_GlgX"/>
</dbReference>
<evidence type="ECO:0000313" key="7">
    <source>
        <dbReference type="Proteomes" id="UP000254651"/>
    </source>
</evidence>
<dbReference type="InterPro" id="IPR044505">
    <property type="entry name" value="GlgX_Isoamylase_N_E_set"/>
</dbReference>
<proteinExistence type="inferred from homology"/>
<dbReference type="EMBL" id="UGQS01000001">
    <property type="protein sequence ID" value="STZ75750.1"/>
    <property type="molecule type" value="Genomic_DNA"/>
</dbReference>
<evidence type="ECO:0000313" key="6">
    <source>
        <dbReference type="EMBL" id="STZ75750.1"/>
    </source>
</evidence>
<evidence type="ECO:0000256" key="4">
    <source>
        <dbReference type="SAM" id="MobiDB-lite"/>
    </source>
</evidence>
<dbReference type="SUPFAM" id="SSF51445">
    <property type="entry name" value="(Trans)glycosidases"/>
    <property type="match status" value="1"/>
</dbReference>
<dbReference type="GO" id="GO:0005980">
    <property type="term" value="P:glycogen catabolic process"/>
    <property type="evidence" value="ECO:0007669"/>
    <property type="project" value="InterPro"/>
</dbReference>
<dbReference type="GO" id="GO:0004135">
    <property type="term" value="F:amylo-alpha-1,6-glucosidase activity"/>
    <property type="evidence" value="ECO:0007669"/>
    <property type="project" value="InterPro"/>
</dbReference>
<evidence type="ECO:0000256" key="2">
    <source>
        <dbReference type="ARBA" id="ARBA00022801"/>
    </source>
</evidence>
<dbReference type="CDD" id="cd11326">
    <property type="entry name" value="AmyAc_Glg_debranch"/>
    <property type="match status" value="1"/>
</dbReference>
<dbReference type="PANTHER" id="PTHR43002">
    <property type="entry name" value="GLYCOGEN DEBRANCHING ENZYME"/>
    <property type="match status" value="1"/>
</dbReference>
<dbReference type="InterPro" id="IPR004193">
    <property type="entry name" value="Glyco_hydro_13_N"/>
</dbReference>
<dbReference type="SUPFAM" id="SSF51011">
    <property type="entry name" value="Glycosyl hydrolase domain"/>
    <property type="match status" value="1"/>
</dbReference>
<dbReference type="InterPro" id="IPR040784">
    <property type="entry name" value="GlgX_C"/>
</dbReference>
<feature type="region of interest" description="Disordered" evidence="4">
    <location>
        <begin position="459"/>
        <end position="489"/>
    </location>
</feature>
<feature type="compositionally biased region" description="Basic and acidic residues" evidence="4">
    <location>
        <begin position="459"/>
        <end position="481"/>
    </location>
</feature>
<dbReference type="Gene3D" id="2.60.40.10">
    <property type="entry name" value="Immunoglobulins"/>
    <property type="match status" value="1"/>
</dbReference>
<name>A0A378UEX9_BERDE</name>
<dbReference type="NCBIfam" id="TIGR02100">
    <property type="entry name" value="glgX_debranch"/>
    <property type="match status" value="1"/>
</dbReference>
<evidence type="ECO:0000259" key="5">
    <source>
        <dbReference type="SMART" id="SM00642"/>
    </source>
</evidence>